<dbReference type="EMBL" id="KZ680216">
    <property type="protein sequence ID" value="PTB64664.1"/>
    <property type="molecule type" value="Genomic_DNA"/>
</dbReference>
<evidence type="ECO:0000313" key="1">
    <source>
        <dbReference type="EMBL" id="PTB64664.1"/>
    </source>
</evidence>
<protein>
    <submittedName>
        <fullName evidence="1">Uncharacterized protein</fullName>
    </submittedName>
</protein>
<dbReference type="OrthoDB" id="4662630at2759"/>
<name>A0A2T4B5R3_9HYPO</name>
<keyword evidence="2" id="KW-1185">Reference proteome</keyword>
<feature type="non-terminal residue" evidence="1">
    <location>
        <position position="1"/>
    </location>
</feature>
<dbReference type="RefSeq" id="XP_024747984.1">
    <property type="nucleotide sequence ID" value="XM_024898002.1"/>
</dbReference>
<dbReference type="Proteomes" id="UP000241546">
    <property type="component" value="Unassembled WGS sequence"/>
</dbReference>
<feature type="non-terminal residue" evidence="1">
    <location>
        <position position="207"/>
    </location>
</feature>
<gene>
    <name evidence="1" type="ORF">BBK36DRAFT_27295</name>
</gene>
<dbReference type="GeneID" id="36606120"/>
<accession>A0A2T4B5R3</accession>
<dbReference type="AlphaFoldDB" id="A0A2T4B5R3"/>
<sequence>DCCDAKRHQPGSDKAGYRCCSLEQFAKSVVCGNLGKIMVDGECVCPSNMIEDASGVCQVAIPAPSCESGLHEGKHTGRCFIYALAPLKRLAGTDDLRYRKFQFCKTEACSGRSPINPNDEFRIYDVLGDGLTDESFGLWVNWPVNTPDGRLGTTETWGKASKFSISRWTDGQYCLSRVHNTFVNQQCFPLWVVEVPCDIHALENNCI</sequence>
<reference evidence="2" key="1">
    <citation type="submission" date="2016-07" db="EMBL/GenBank/DDBJ databases">
        <title>Multiple horizontal gene transfer events from other fungi enriched the ability of initially mycotrophic Trichoderma (Ascomycota) to feed on dead plant biomass.</title>
        <authorList>
            <consortium name="DOE Joint Genome Institute"/>
            <person name="Atanasova L."/>
            <person name="Chenthamara K."/>
            <person name="Zhang J."/>
            <person name="Grujic M."/>
            <person name="Henrissat B."/>
            <person name="Kuo A."/>
            <person name="Aerts A."/>
            <person name="Salamov A."/>
            <person name="Lipzen A."/>
            <person name="Labutti K."/>
            <person name="Barry K."/>
            <person name="Miao Y."/>
            <person name="Rahimi M.J."/>
            <person name="Shen Q."/>
            <person name="Grigoriev I.V."/>
            <person name="Kubicek C.P."/>
            <person name="Druzhinina I.S."/>
        </authorList>
    </citation>
    <scope>NUCLEOTIDE SEQUENCE [LARGE SCALE GENOMIC DNA]</scope>
    <source>
        <strain evidence="2">TUCIM 6016</strain>
    </source>
</reference>
<proteinExistence type="predicted"/>
<evidence type="ECO:0000313" key="2">
    <source>
        <dbReference type="Proteomes" id="UP000241546"/>
    </source>
</evidence>
<organism evidence="1 2">
    <name type="scientific">Trichoderma citrinoviride</name>
    <dbReference type="NCBI Taxonomy" id="58853"/>
    <lineage>
        <taxon>Eukaryota</taxon>
        <taxon>Fungi</taxon>
        <taxon>Dikarya</taxon>
        <taxon>Ascomycota</taxon>
        <taxon>Pezizomycotina</taxon>
        <taxon>Sordariomycetes</taxon>
        <taxon>Hypocreomycetidae</taxon>
        <taxon>Hypocreales</taxon>
        <taxon>Hypocreaceae</taxon>
        <taxon>Trichoderma</taxon>
    </lineage>
</organism>